<organism evidence="1 2">
    <name type="scientific">Dyella monticola</name>
    <dbReference type="NCBI Taxonomy" id="1927958"/>
    <lineage>
        <taxon>Bacteria</taxon>
        <taxon>Pseudomonadati</taxon>
        <taxon>Pseudomonadota</taxon>
        <taxon>Gammaproteobacteria</taxon>
        <taxon>Lysobacterales</taxon>
        <taxon>Rhodanobacteraceae</taxon>
        <taxon>Dyella</taxon>
    </lineage>
</organism>
<sequence length="159" mass="18077">MAIPAYLWITDEAGSPIRGGSLVNDREGSIEVLSFAHGVYAPADARTGRLLGSRMHEPMVIHKDFDRASPYLYRAVSSGHPIKTAELRWYKVDGSGREIVYFIMKMEDVRITAVTPHMHDIKEQGKAVYNHREAVSLRYGKITWTHCDGNIVYADNWWI</sequence>
<proteinExistence type="predicted"/>
<protein>
    <submittedName>
        <fullName evidence="1">Type VI secretion system tube protein Hcp</fullName>
    </submittedName>
</protein>
<evidence type="ECO:0000313" key="1">
    <source>
        <dbReference type="EMBL" id="RDS80189.1"/>
    </source>
</evidence>
<dbReference type="NCBIfam" id="TIGR03344">
    <property type="entry name" value="VI_effect_Hcp1"/>
    <property type="match status" value="1"/>
</dbReference>
<dbReference type="PANTHER" id="PTHR34319:SF6">
    <property type="entry name" value="MAJOR EXPORTED PROTEIN"/>
    <property type="match status" value="1"/>
</dbReference>
<dbReference type="OrthoDB" id="5674026at2"/>
<dbReference type="Pfam" id="PF05638">
    <property type="entry name" value="T6SS_HCP"/>
    <property type="match status" value="1"/>
</dbReference>
<dbReference type="SUPFAM" id="SSF141452">
    <property type="entry name" value="Hcp1-like"/>
    <property type="match status" value="1"/>
</dbReference>
<dbReference type="InterPro" id="IPR036624">
    <property type="entry name" value="Hcp1-lik_sf"/>
</dbReference>
<dbReference type="InterPro" id="IPR052947">
    <property type="entry name" value="T6SS_Hcp1_domain"/>
</dbReference>
<accession>A0A370WVN2</accession>
<dbReference type="PANTHER" id="PTHR34319">
    <property type="entry name" value="MAJOR EXPORTED PROTEIN"/>
    <property type="match status" value="1"/>
</dbReference>
<dbReference type="InterPro" id="IPR008514">
    <property type="entry name" value="T6SS_Hcp"/>
</dbReference>
<gene>
    <name evidence="1" type="primary">hcp</name>
    <name evidence="1" type="ORF">DWU98_14865</name>
</gene>
<dbReference type="RefSeq" id="WP_115496357.1">
    <property type="nucleotide sequence ID" value="NZ_QRBE01000009.1"/>
</dbReference>
<dbReference type="Gene3D" id="2.30.110.20">
    <property type="entry name" value="Hcp1-like"/>
    <property type="match status" value="1"/>
</dbReference>
<dbReference type="Proteomes" id="UP000254258">
    <property type="component" value="Unassembled WGS sequence"/>
</dbReference>
<evidence type="ECO:0000313" key="2">
    <source>
        <dbReference type="Proteomes" id="UP000254258"/>
    </source>
</evidence>
<comment type="caution">
    <text evidence="1">The sequence shown here is derived from an EMBL/GenBank/DDBJ whole genome shotgun (WGS) entry which is preliminary data.</text>
</comment>
<dbReference type="EMBL" id="QRBE01000009">
    <property type="protein sequence ID" value="RDS80189.1"/>
    <property type="molecule type" value="Genomic_DNA"/>
</dbReference>
<name>A0A370WVN2_9GAMM</name>
<reference evidence="1 2" key="1">
    <citation type="submission" date="2018-07" db="EMBL/GenBank/DDBJ databases">
        <title>Dyella monticola sp. nov. and Dyella psychrodurans sp. nov. isolated from monsoon evergreen broad-leaved forest soil of Dinghu Mountain, China.</title>
        <authorList>
            <person name="Gao Z."/>
            <person name="Qiu L."/>
        </authorList>
    </citation>
    <scope>NUCLEOTIDE SEQUENCE [LARGE SCALE GENOMIC DNA]</scope>
    <source>
        <strain evidence="1 2">4G-K06</strain>
    </source>
</reference>
<dbReference type="AlphaFoldDB" id="A0A370WVN2"/>
<keyword evidence="2" id="KW-1185">Reference proteome</keyword>